<feature type="signal peptide" evidence="5">
    <location>
        <begin position="1"/>
        <end position="20"/>
    </location>
</feature>
<comment type="subcellular location">
    <subcellularLocation>
        <location evidence="1">Secreted</location>
    </subcellularLocation>
</comment>
<reference evidence="6 7" key="1">
    <citation type="journal article" date="2017" name="Curr. Biol.">
        <title>The Evolution of Venom by Co-option of Single-Copy Genes.</title>
        <authorList>
            <person name="Martinson E.O."/>
            <person name="Mrinalini"/>
            <person name="Kelkar Y.D."/>
            <person name="Chang C.H."/>
            <person name="Werren J.H."/>
        </authorList>
    </citation>
    <scope>NUCLEOTIDE SEQUENCE [LARGE SCALE GENOMIC DNA]</scope>
    <source>
        <strain evidence="6 7">Alberta</strain>
        <tissue evidence="6">Whole body</tissue>
    </source>
</reference>
<gene>
    <name evidence="6" type="ORF">TSAR_011570</name>
</gene>
<evidence type="ECO:0000256" key="5">
    <source>
        <dbReference type="SAM" id="SignalP"/>
    </source>
</evidence>
<dbReference type="GO" id="GO:0005615">
    <property type="term" value="C:extracellular space"/>
    <property type="evidence" value="ECO:0007669"/>
    <property type="project" value="TreeGrafter"/>
</dbReference>
<evidence type="ECO:0000256" key="2">
    <source>
        <dbReference type="ARBA" id="ARBA00008098"/>
    </source>
</evidence>
<dbReference type="GO" id="GO:0007608">
    <property type="term" value="P:sensory perception of smell"/>
    <property type="evidence" value="ECO:0007669"/>
    <property type="project" value="TreeGrafter"/>
</dbReference>
<keyword evidence="7" id="KW-1185">Reference proteome</keyword>
<dbReference type="SUPFAM" id="SSF47565">
    <property type="entry name" value="Insect pheromone/odorant-binding proteins"/>
    <property type="match status" value="1"/>
</dbReference>
<organism evidence="6 7">
    <name type="scientific">Trichomalopsis sarcophagae</name>
    <dbReference type="NCBI Taxonomy" id="543379"/>
    <lineage>
        <taxon>Eukaryota</taxon>
        <taxon>Metazoa</taxon>
        <taxon>Ecdysozoa</taxon>
        <taxon>Arthropoda</taxon>
        <taxon>Hexapoda</taxon>
        <taxon>Insecta</taxon>
        <taxon>Pterygota</taxon>
        <taxon>Neoptera</taxon>
        <taxon>Endopterygota</taxon>
        <taxon>Hymenoptera</taxon>
        <taxon>Apocrita</taxon>
        <taxon>Proctotrupomorpha</taxon>
        <taxon>Chalcidoidea</taxon>
        <taxon>Pteromalidae</taxon>
        <taxon>Pteromalinae</taxon>
        <taxon>Trichomalopsis</taxon>
    </lineage>
</organism>
<dbReference type="PANTHER" id="PTHR11857">
    <property type="entry name" value="ODORANT BINDING PROTEIN-RELATED"/>
    <property type="match status" value="1"/>
</dbReference>
<dbReference type="GO" id="GO:0005549">
    <property type="term" value="F:odorant binding"/>
    <property type="evidence" value="ECO:0007669"/>
    <property type="project" value="InterPro"/>
</dbReference>
<evidence type="ECO:0000313" key="6">
    <source>
        <dbReference type="EMBL" id="OXU20634.1"/>
    </source>
</evidence>
<dbReference type="InterPro" id="IPR036728">
    <property type="entry name" value="PBP_GOBP_sf"/>
</dbReference>
<keyword evidence="3" id="KW-0964">Secreted</keyword>
<dbReference type="EMBL" id="NNAY01002747">
    <property type="protein sequence ID" value="OXU20634.1"/>
    <property type="molecule type" value="Genomic_DNA"/>
</dbReference>
<proteinExistence type="inferred from homology"/>
<accession>A0A232EQJ7</accession>
<feature type="chain" id="PRO_5012579187" evidence="5">
    <location>
        <begin position="21"/>
        <end position="140"/>
    </location>
</feature>
<dbReference type="Proteomes" id="UP000215335">
    <property type="component" value="Unassembled WGS sequence"/>
</dbReference>
<dbReference type="SMART" id="SM00708">
    <property type="entry name" value="PhBP"/>
    <property type="match status" value="1"/>
</dbReference>
<evidence type="ECO:0000256" key="3">
    <source>
        <dbReference type="ARBA" id="ARBA00022525"/>
    </source>
</evidence>
<dbReference type="CDD" id="cd23992">
    <property type="entry name" value="PBP_GOBP"/>
    <property type="match status" value="1"/>
</dbReference>
<name>A0A232EQJ7_9HYME</name>
<protein>
    <submittedName>
        <fullName evidence="6">Uncharacterized protein</fullName>
    </submittedName>
</protein>
<keyword evidence="4 5" id="KW-0732">Signal</keyword>
<dbReference type="PANTHER" id="PTHR11857:SF43">
    <property type="entry name" value="GEO07291P1-RELATED"/>
    <property type="match status" value="1"/>
</dbReference>
<dbReference type="FunFam" id="1.10.238.20:FF:000001">
    <property type="entry name" value="General odorant-binding protein lush"/>
    <property type="match status" value="1"/>
</dbReference>
<evidence type="ECO:0000256" key="4">
    <source>
        <dbReference type="ARBA" id="ARBA00022729"/>
    </source>
</evidence>
<dbReference type="InterPro" id="IPR006170">
    <property type="entry name" value="PBP/GOBP"/>
</dbReference>
<comment type="caution">
    <text evidence="6">The sequence shown here is derived from an EMBL/GenBank/DDBJ whole genome shotgun (WGS) entry which is preliminary data.</text>
</comment>
<sequence>MMQGFLCVLVVLSLVCLVRAGPPDWISAEILEMVQSDKGRCMAEHGTTEALIDDVNKGNLPNDKAITCYMYCLFEAFSLVDDEANIEVEMLVGFLPEHMQAVANELIDVCAKLDGADVCDKMYVMAKCVMEKRPDLWFML</sequence>
<dbReference type="Pfam" id="PF01395">
    <property type="entry name" value="PBP_GOBP"/>
    <property type="match status" value="1"/>
</dbReference>
<evidence type="ECO:0000313" key="7">
    <source>
        <dbReference type="Proteomes" id="UP000215335"/>
    </source>
</evidence>
<dbReference type="Gene3D" id="1.10.238.20">
    <property type="entry name" value="Pheromone/general odorant binding protein domain"/>
    <property type="match status" value="1"/>
</dbReference>
<comment type="similarity">
    <text evidence="2">Belongs to the PBP/GOBP family.</text>
</comment>
<dbReference type="AlphaFoldDB" id="A0A232EQJ7"/>
<dbReference type="OrthoDB" id="5978988at2759"/>
<evidence type="ECO:0000256" key="1">
    <source>
        <dbReference type="ARBA" id="ARBA00004613"/>
    </source>
</evidence>